<dbReference type="GO" id="GO:0000338">
    <property type="term" value="P:protein deneddylation"/>
    <property type="evidence" value="ECO:0007669"/>
    <property type="project" value="TreeGrafter"/>
</dbReference>
<evidence type="ECO:0000256" key="5">
    <source>
        <dbReference type="SAM" id="Phobius"/>
    </source>
</evidence>
<dbReference type="GO" id="GO:0019784">
    <property type="term" value="F:deNEDDylase activity"/>
    <property type="evidence" value="ECO:0007669"/>
    <property type="project" value="InterPro"/>
</dbReference>
<dbReference type="OrthoDB" id="1251866at2759"/>
<proteinExistence type="inferred from homology"/>
<comment type="caution">
    <text evidence="7">The sequence shown here is derived from an EMBL/GenBank/DDBJ whole genome shotgun (WGS) entry which is preliminary data.</text>
</comment>
<keyword evidence="3" id="KW-0378">Hydrolase</keyword>
<comment type="similarity">
    <text evidence="1">Belongs to the peptidase C48 family.</text>
</comment>
<keyword evidence="5" id="KW-1133">Transmembrane helix</keyword>
<dbReference type="EMBL" id="QPKB01000007">
    <property type="protein sequence ID" value="RWR88564.1"/>
    <property type="molecule type" value="Genomic_DNA"/>
</dbReference>
<evidence type="ECO:0000259" key="6">
    <source>
        <dbReference type="PROSITE" id="PS50600"/>
    </source>
</evidence>
<dbReference type="AlphaFoldDB" id="A0A3S4PCG3"/>
<dbReference type="PANTHER" id="PTHR46468">
    <property type="entry name" value="SENTRIN-SPECIFIC PROTEASE 8"/>
    <property type="match status" value="1"/>
</dbReference>
<gene>
    <name evidence="7" type="ORF">CKAN_01758800</name>
</gene>
<dbReference type="Proteomes" id="UP000283530">
    <property type="component" value="Unassembled WGS sequence"/>
</dbReference>
<dbReference type="GO" id="GO:0006508">
    <property type="term" value="P:proteolysis"/>
    <property type="evidence" value="ECO:0007669"/>
    <property type="project" value="UniProtKB-KW"/>
</dbReference>
<protein>
    <submittedName>
        <fullName evidence="7">Ulp1 protease family, catalytic domain-containing protein</fullName>
    </submittedName>
</protein>
<dbReference type="PANTHER" id="PTHR46468:SF1">
    <property type="entry name" value="SENTRIN-SPECIFIC PROTEASE 8"/>
    <property type="match status" value="1"/>
</dbReference>
<dbReference type="PROSITE" id="PS50600">
    <property type="entry name" value="ULP_PROTEASE"/>
    <property type="match status" value="1"/>
</dbReference>
<sequence>MFVVLIQSYITFKFFCGMFQLWAYTRMSIGRCPKPADSWKKDIQFPLFKTWQKRLEEHPALATVKEVRKQLNNLKADGFNWQPYHGYGKKFVEKVDEEVEGFWATRAQLVLHGEKCKLKAHSEEYLTRYRENTLMFIGRSAQMEHTNESQAEETAKPVEPTIPIKHAEDLVARLERSCDRAERCKLSIEKLTTSLRKKLTKFKGAFGTTFEDFSMDGCSSSHSDEEDVKKFTITFKHRKRAAVKSSGIKKSAKRSCELVDADPLQQFIAEGSGSRPHSPAAPPIEVVLGTPSVSRTSFTSPFIFSIHSNYVLCDLDKYFLKGFKEYYEERKDEFDSICSMITSLDLKKVLQEGTWMDTNVMYYYFKILRDECDTCFIVDPSVSSWWSDGSDSAVEAVFGKHEHRVWDAREARTLIFIVYHRSHFSLLVGLVDEKRWEFYNSLAGDRRSVKHASKFVAWLNERYSHFGWSDPYLWGWLVKTGIPCQENGNDCGVFALAFAKHCVHRRSINFTQEDISYFHSKIVIEIFKRSWRLNANDWD</sequence>
<dbReference type="Gene3D" id="3.40.395.10">
    <property type="entry name" value="Adenoviral Proteinase, Chain A"/>
    <property type="match status" value="1"/>
</dbReference>
<dbReference type="InterPro" id="IPR019557">
    <property type="entry name" value="AminoTfrase-like_pln_mobile"/>
</dbReference>
<evidence type="ECO:0000256" key="3">
    <source>
        <dbReference type="ARBA" id="ARBA00022801"/>
    </source>
</evidence>
<name>A0A3S4PCG3_9MAGN</name>
<dbReference type="InterPro" id="IPR044613">
    <property type="entry name" value="Nep1/2-like"/>
</dbReference>
<evidence type="ECO:0000313" key="8">
    <source>
        <dbReference type="Proteomes" id="UP000283530"/>
    </source>
</evidence>
<keyword evidence="4" id="KW-0788">Thiol protease</keyword>
<keyword evidence="5" id="KW-0472">Membrane</keyword>
<dbReference type="SUPFAM" id="SSF54001">
    <property type="entry name" value="Cysteine proteinases"/>
    <property type="match status" value="1"/>
</dbReference>
<evidence type="ECO:0000256" key="2">
    <source>
        <dbReference type="ARBA" id="ARBA00022670"/>
    </source>
</evidence>
<dbReference type="Pfam" id="PF10536">
    <property type="entry name" value="PMD"/>
    <property type="match status" value="1"/>
</dbReference>
<feature type="domain" description="Ubiquitin-like protease family profile" evidence="6">
    <location>
        <begin position="339"/>
        <end position="502"/>
    </location>
</feature>
<keyword evidence="2 7" id="KW-0645">Protease</keyword>
<organism evidence="7 8">
    <name type="scientific">Cinnamomum micranthum f. kanehirae</name>
    <dbReference type="NCBI Taxonomy" id="337451"/>
    <lineage>
        <taxon>Eukaryota</taxon>
        <taxon>Viridiplantae</taxon>
        <taxon>Streptophyta</taxon>
        <taxon>Embryophyta</taxon>
        <taxon>Tracheophyta</taxon>
        <taxon>Spermatophyta</taxon>
        <taxon>Magnoliopsida</taxon>
        <taxon>Magnoliidae</taxon>
        <taxon>Laurales</taxon>
        <taxon>Lauraceae</taxon>
        <taxon>Cinnamomum</taxon>
    </lineage>
</organism>
<evidence type="ECO:0000256" key="1">
    <source>
        <dbReference type="ARBA" id="ARBA00005234"/>
    </source>
</evidence>
<dbReference type="STRING" id="337451.A0A3S4PCG3"/>
<evidence type="ECO:0000313" key="7">
    <source>
        <dbReference type="EMBL" id="RWR88564.1"/>
    </source>
</evidence>
<dbReference type="Pfam" id="PF02902">
    <property type="entry name" value="Peptidase_C48"/>
    <property type="match status" value="1"/>
</dbReference>
<accession>A0A3S4PCG3</accession>
<dbReference type="InterPro" id="IPR003653">
    <property type="entry name" value="Peptidase_C48_C"/>
</dbReference>
<feature type="transmembrane region" description="Helical" evidence="5">
    <location>
        <begin position="6"/>
        <end position="24"/>
    </location>
</feature>
<evidence type="ECO:0000256" key="4">
    <source>
        <dbReference type="ARBA" id="ARBA00022807"/>
    </source>
</evidence>
<dbReference type="InterPro" id="IPR038765">
    <property type="entry name" value="Papain-like_cys_pep_sf"/>
</dbReference>
<keyword evidence="5" id="KW-0812">Transmembrane</keyword>
<keyword evidence="8" id="KW-1185">Reference proteome</keyword>
<reference evidence="7 8" key="1">
    <citation type="journal article" date="2019" name="Nat. Plants">
        <title>Stout camphor tree genome fills gaps in understanding of flowering plant genome evolution.</title>
        <authorList>
            <person name="Chaw S.M."/>
            <person name="Liu Y.C."/>
            <person name="Wu Y.W."/>
            <person name="Wang H.Y."/>
            <person name="Lin C.I."/>
            <person name="Wu C.S."/>
            <person name="Ke H.M."/>
            <person name="Chang L.Y."/>
            <person name="Hsu C.Y."/>
            <person name="Yang H.T."/>
            <person name="Sudianto E."/>
            <person name="Hsu M.H."/>
            <person name="Wu K.P."/>
            <person name="Wang L.N."/>
            <person name="Leebens-Mack J.H."/>
            <person name="Tsai I.J."/>
        </authorList>
    </citation>
    <scope>NUCLEOTIDE SEQUENCE [LARGE SCALE GENOMIC DNA]</scope>
    <source>
        <strain evidence="8">cv. Chaw 1501</strain>
        <tissue evidence="7">Young leaves</tissue>
    </source>
</reference>
<dbReference type="GO" id="GO:0008234">
    <property type="term" value="F:cysteine-type peptidase activity"/>
    <property type="evidence" value="ECO:0007669"/>
    <property type="project" value="UniProtKB-KW"/>
</dbReference>